<keyword evidence="2" id="KW-1185">Reference proteome</keyword>
<protein>
    <recommendedName>
        <fullName evidence="3">F-box domain-containing protein</fullName>
    </recommendedName>
</protein>
<proteinExistence type="predicted"/>
<name>A0A6A6C4Z3_ZASCE</name>
<accession>A0A6A6C4Z3</accession>
<dbReference type="Proteomes" id="UP000799537">
    <property type="component" value="Unassembled WGS sequence"/>
</dbReference>
<dbReference type="InterPro" id="IPR032675">
    <property type="entry name" value="LRR_dom_sf"/>
</dbReference>
<dbReference type="AlphaFoldDB" id="A0A6A6C4Z3"/>
<dbReference type="SUPFAM" id="SSF81383">
    <property type="entry name" value="F-box domain"/>
    <property type="match status" value="1"/>
</dbReference>
<dbReference type="Gene3D" id="3.80.10.10">
    <property type="entry name" value="Ribonuclease Inhibitor"/>
    <property type="match status" value="1"/>
</dbReference>
<dbReference type="GeneID" id="54561862"/>
<evidence type="ECO:0008006" key="3">
    <source>
        <dbReference type="Google" id="ProtNLM"/>
    </source>
</evidence>
<dbReference type="InterPro" id="IPR036047">
    <property type="entry name" value="F-box-like_dom_sf"/>
</dbReference>
<gene>
    <name evidence="1" type="ORF">M409DRAFT_27481</name>
</gene>
<dbReference type="RefSeq" id="XP_033662990.1">
    <property type="nucleotide sequence ID" value="XM_033808590.1"/>
</dbReference>
<sequence>MATALVTPSIRLLNPDVFREVFLRLSKYDLLDVVCVCWEWNHVARRLIDQMLEIVASVKMQEANLRLLRRLQQDSDLRHRVKDLVVKDWYLDDLPPWPKIGSQFEDPWISGKCFSTTYIDDNSMSPDSRDLMQHMCCALALMNLSSFTWSALSPMPITLFEVLASRPSCDIHIRRSERAYEVAVWSHSPIINHLQLRYMTRVASQLTTLELLLPSEDPLILSSLGRLVVLSPRLKSLKIYTLGKLWGGSKVHFVFTRPSRGTVFAPVRSMEWLQSPLLLAGRQLALETLELDNFCVCRIRDFALSSITDVSKLRRIGLSCFSFLRNGPCPLNIRSFRLHCHNPAAFEDQYCEKLWTSSEVQEMVSRCYFLTEVELLDGADILSGPVLERLGKQLTGLRLRQVIWPNSVSSYDLDAISKTCPSLRALDIDIPNAKLFSRFSSEVTTLFPRLERLTVCRGSEGHLIVDFFTPDPHRCSATLADLRATWDEMAAGESNLVELTLHFGFRKAWDRDITFFTTGRPYAAQAEIGSRSHTAQADLPARLVGDKQQVETRCVEIDEARKAIAHRWQWLDGFFVRQNSWEERLNHLDEVAVRGLYLVRRRTPNAQGEFTQRAM</sequence>
<organism evidence="1 2">
    <name type="scientific">Zasmidium cellare ATCC 36951</name>
    <dbReference type="NCBI Taxonomy" id="1080233"/>
    <lineage>
        <taxon>Eukaryota</taxon>
        <taxon>Fungi</taxon>
        <taxon>Dikarya</taxon>
        <taxon>Ascomycota</taxon>
        <taxon>Pezizomycotina</taxon>
        <taxon>Dothideomycetes</taxon>
        <taxon>Dothideomycetidae</taxon>
        <taxon>Mycosphaerellales</taxon>
        <taxon>Mycosphaerellaceae</taxon>
        <taxon>Zasmidium</taxon>
    </lineage>
</organism>
<evidence type="ECO:0000313" key="2">
    <source>
        <dbReference type="Proteomes" id="UP000799537"/>
    </source>
</evidence>
<reference evidence="1" key="1">
    <citation type="journal article" date="2020" name="Stud. Mycol.">
        <title>101 Dothideomycetes genomes: a test case for predicting lifestyles and emergence of pathogens.</title>
        <authorList>
            <person name="Haridas S."/>
            <person name="Albert R."/>
            <person name="Binder M."/>
            <person name="Bloem J."/>
            <person name="Labutti K."/>
            <person name="Salamov A."/>
            <person name="Andreopoulos B."/>
            <person name="Baker S."/>
            <person name="Barry K."/>
            <person name="Bills G."/>
            <person name="Bluhm B."/>
            <person name="Cannon C."/>
            <person name="Castanera R."/>
            <person name="Culley D."/>
            <person name="Daum C."/>
            <person name="Ezra D."/>
            <person name="Gonzalez J."/>
            <person name="Henrissat B."/>
            <person name="Kuo A."/>
            <person name="Liang C."/>
            <person name="Lipzen A."/>
            <person name="Lutzoni F."/>
            <person name="Magnuson J."/>
            <person name="Mondo S."/>
            <person name="Nolan M."/>
            <person name="Ohm R."/>
            <person name="Pangilinan J."/>
            <person name="Park H.-J."/>
            <person name="Ramirez L."/>
            <person name="Alfaro M."/>
            <person name="Sun H."/>
            <person name="Tritt A."/>
            <person name="Yoshinaga Y."/>
            <person name="Zwiers L.-H."/>
            <person name="Turgeon B."/>
            <person name="Goodwin S."/>
            <person name="Spatafora J."/>
            <person name="Crous P."/>
            <person name="Grigoriev I."/>
        </authorList>
    </citation>
    <scope>NUCLEOTIDE SEQUENCE</scope>
    <source>
        <strain evidence="1">ATCC 36951</strain>
    </source>
</reference>
<dbReference type="EMBL" id="ML993615">
    <property type="protein sequence ID" value="KAF2162101.1"/>
    <property type="molecule type" value="Genomic_DNA"/>
</dbReference>
<evidence type="ECO:0000313" key="1">
    <source>
        <dbReference type="EMBL" id="KAF2162101.1"/>
    </source>
</evidence>